<dbReference type="GO" id="GO:0035861">
    <property type="term" value="C:site of double-strand break"/>
    <property type="evidence" value="ECO:0007669"/>
    <property type="project" value="TreeGrafter"/>
</dbReference>
<dbReference type="GO" id="GO:0003690">
    <property type="term" value="F:double-stranded DNA binding"/>
    <property type="evidence" value="ECO:0007669"/>
    <property type="project" value="TreeGrafter"/>
</dbReference>
<dbReference type="OrthoDB" id="616263at2759"/>
<dbReference type="GO" id="GO:0000793">
    <property type="term" value="C:condensed chromosome"/>
    <property type="evidence" value="ECO:0007669"/>
    <property type="project" value="TreeGrafter"/>
</dbReference>
<dbReference type="PANTHER" id="PTHR46060:SF2">
    <property type="entry name" value="HISTONE-LYSINE N-METHYLTRANSFERASE SETMAR"/>
    <property type="match status" value="1"/>
</dbReference>
<accession>A0A8S3YB74</accession>
<sequence>MEADDNNQSTAESATAFDRILVHLRRVAEVKKLENWVPHKLNDRQREIRDQACLTLLNRHINGEILNRIVICGEKWILFDNRKRSASCLDPGSES</sequence>
<dbReference type="GO" id="GO:0042800">
    <property type="term" value="F:histone H3K4 methyltransferase activity"/>
    <property type="evidence" value="ECO:0007669"/>
    <property type="project" value="TreeGrafter"/>
</dbReference>
<gene>
    <name evidence="1" type="ORF">PAPOLLO_LOCUS25724</name>
</gene>
<dbReference type="GO" id="GO:0005634">
    <property type="term" value="C:nucleus"/>
    <property type="evidence" value="ECO:0007669"/>
    <property type="project" value="TreeGrafter"/>
</dbReference>
<evidence type="ECO:0000313" key="2">
    <source>
        <dbReference type="Proteomes" id="UP000691718"/>
    </source>
</evidence>
<dbReference type="GO" id="GO:0015074">
    <property type="term" value="P:DNA integration"/>
    <property type="evidence" value="ECO:0007669"/>
    <property type="project" value="TreeGrafter"/>
</dbReference>
<comment type="caution">
    <text evidence="1">The sequence shown here is derived from an EMBL/GenBank/DDBJ whole genome shotgun (WGS) entry which is preliminary data.</text>
</comment>
<evidence type="ECO:0000313" key="1">
    <source>
        <dbReference type="EMBL" id="CAG5053699.1"/>
    </source>
</evidence>
<organism evidence="1 2">
    <name type="scientific">Parnassius apollo</name>
    <name type="common">Apollo butterfly</name>
    <name type="synonym">Papilio apollo</name>
    <dbReference type="NCBI Taxonomy" id="110799"/>
    <lineage>
        <taxon>Eukaryota</taxon>
        <taxon>Metazoa</taxon>
        <taxon>Ecdysozoa</taxon>
        <taxon>Arthropoda</taxon>
        <taxon>Hexapoda</taxon>
        <taxon>Insecta</taxon>
        <taxon>Pterygota</taxon>
        <taxon>Neoptera</taxon>
        <taxon>Endopterygota</taxon>
        <taxon>Lepidoptera</taxon>
        <taxon>Glossata</taxon>
        <taxon>Ditrysia</taxon>
        <taxon>Papilionoidea</taxon>
        <taxon>Papilionidae</taxon>
        <taxon>Parnassiinae</taxon>
        <taxon>Parnassini</taxon>
        <taxon>Parnassius</taxon>
        <taxon>Parnassius</taxon>
    </lineage>
</organism>
<protein>
    <submittedName>
        <fullName evidence="1">(apollo) hypothetical protein</fullName>
    </submittedName>
</protein>
<dbReference type="PANTHER" id="PTHR46060">
    <property type="entry name" value="MARINER MOS1 TRANSPOSASE-LIKE PROTEIN"/>
    <property type="match status" value="1"/>
</dbReference>
<dbReference type="GO" id="GO:0044774">
    <property type="term" value="P:mitotic DNA integrity checkpoint signaling"/>
    <property type="evidence" value="ECO:0007669"/>
    <property type="project" value="TreeGrafter"/>
</dbReference>
<name>A0A8S3YB74_PARAO</name>
<dbReference type="InterPro" id="IPR052709">
    <property type="entry name" value="Transposase-MT_Hybrid"/>
</dbReference>
<proteinExistence type="predicted"/>
<dbReference type="GO" id="GO:0000729">
    <property type="term" value="P:DNA double-strand break processing"/>
    <property type="evidence" value="ECO:0007669"/>
    <property type="project" value="TreeGrafter"/>
</dbReference>
<dbReference type="GO" id="GO:0006303">
    <property type="term" value="P:double-strand break repair via nonhomologous end joining"/>
    <property type="evidence" value="ECO:0007669"/>
    <property type="project" value="TreeGrafter"/>
</dbReference>
<keyword evidence="2" id="KW-1185">Reference proteome</keyword>
<dbReference type="Proteomes" id="UP000691718">
    <property type="component" value="Unassembled WGS sequence"/>
</dbReference>
<dbReference type="AlphaFoldDB" id="A0A8S3YB74"/>
<dbReference type="GO" id="GO:0000014">
    <property type="term" value="F:single-stranded DNA endodeoxyribonuclease activity"/>
    <property type="evidence" value="ECO:0007669"/>
    <property type="project" value="TreeGrafter"/>
</dbReference>
<dbReference type="EMBL" id="CAJQZP010001557">
    <property type="protein sequence ID" value="CAG5053699.1"/>
    <property type="molecule type" value="Genomic_DNA"/>
</dbReference>
<dbReference type="GO" id="GO:0044547">
    <property type="term" value="F:DNA topoisomerase binding"/>
    <property type="evidence" value="ECO:0007669"/>
    <property type="project" value="TreeGrafter"/>
</dbReference>
<dbReference type="GO" id="GO:0046975">
    <property type="term" value="F:histone H3K36 methyltransferase activity"/>
    <property type="evidence" value="ECO:0007669"/>
    <property type="project" value="TreeGrafter"/>
</dbReference>
<dbReference type="GO" id="GO:0031297">
    <property type="term" value="P:replication fork processing"/>
    <property type="evidence" value="ECO:0007669"/>
    <property type="project" value="TreeGrafter"/>
</dbReference>
<dbReference type="GO" id="GO:0003697">
    <property type="term" value="F:single-stranded DNA binding"/>
    <property type="evidence" value="ECO:0007669"/>
    <property type="project" value="TreeGrafter"/>
</dbReference>
<reference evidence="1" key="1">
    <citation type="submission" date="2021-04" db="EMBL/GenBank/DDBJ databases">
        <authorList>
            <person name="Tunstrom K."/>
        </authorList>
    </citation>
    <scope>NUCLEOTIDE SEQUENCE</scope>
</reference>